<organism evidence="1 2">
    <name type="scientific">Laccaria amethystina LaAM-08-1</name>
    <dbReference type="NCBI Taxonomy" id="1095629"/>
    <lineage>
        <taxon>Eukaryota</taxon>
        <taxon>Fungi</taxon>
        <taxon>Dikarya</taxon>
        <taxon>Basidiomycota</taxon>
        <taxon>Agaricomycotina</taxon>
        <taxon>Agaricomycetes</taxon>
        <taxon>Agaricomycetidae</taxon>
        <taxon>Agaricales</taxon>
        <taxon>Agaricineae</taxon>
        <taxon>Hydnangiaceae</taxon>
        <taxon>Laccaria</taxon>
    </lineage>
</organism>
<dbReference type="AlphaFoldDB" id="A0A0C9XIZ5"/>
<dbReference type="STRING" id="1095629.A0A0C9XIZ5"/>
<gene>
    <name evidence="1" type="ORF">K443DRAFT_682469</name>
</gene>
<dbReference type="InterPro" id="IPR032675">
    <property type="entry name" value="LRR_dom_sf"/>
</dbReference>
<dbReference type="OrthoDB" id="3541472at2759"/>
<dbReference type="SUPFAM" id="SSF52047">
    <property type="entry name" value="RNI-like"/>
    <property type="match status" value="1"/>
</dbReference>
<sequence length="509" mass="56609">MTGLLSLPTELLQDIGVEVGRSAKTVEKALRLVCKQINFALEPQILSTIKLLPIYLPSQVESLAATHPKPTSASKYATRLRIFGLCPENRDIPPGEEAKVRSILFSAVGSLTRVRTVVWELCDLEQEWAVLLLFDALGSLPLLQDLHLRCWFLPKPSWQLRQLPHIVKFTFTCACGLDNYRSIIAPVARFIGCTQPKLKTLIIADQQSYTNENTPNFDDFLSETPDSAFLNITHLSLSGLFVGLDATVIPHLRSLISLHIKNIFSPSGQASGNPGPSSGNVWPSLRLENVYLQEIVTDDVQLALIEYLASFSGLRRLRLTQASRYCTSPLASDQLAIEFYGRALQNHVHSLESLEIDASYEGNWCFASHCSDIIKRCACLTSLKLSINSKDIEEEKNGDDDGKEDSFAGRGTRNAIFLLLDICAGLPVLRSLELLSAYPERTRGARCGTSAAKHRGRMDTKIANSIKSYAPITSGHAFRISTAWEEFELRCDELGMNVSYRRISRITEH</sequence>
<dbReference type="Gene3D" id="3.80.10.10">
    <property type="entry name" value="Ribonuclease Inhibitor"/>
    <property type="match status" value="1"/>
</dbReference>
<reference evidence="2" key="2">
    <citation type="submission" date="2015-01" db="EMBL/GenBank/DDBJ databases">
        <title>Evolutionary Origins and Diversification of the Mycorrhizal Mutualists.</title>
        <authorList>
            <consortium name="DOE Joint Genome Institute"/>
            <consortium name="Mycorrhizal Genomics Consortium"/>
            <person name="Kohler A."/>
            <person name="Kuo A."/>
            <person name="Nagy L.G."/>
            <person name="Floudas D."/>
            <person name="Copeland A."/>
            <person name="Barry K.W."/>
            <person name="Cichocki N."/>
            <person name="Veneault-Fourrey C."/>
            <person name="LaButti K."/>
            <person name="Lindquist E.A."/>
            <person name="Lipzen A."/>
            <person name="Lundell T."/>
            <person name="Morin E."/>
            <person name="Murat C."/>
            <person name="Riley R."/>
            <person name="Ohm R."/>
            <person name="Sun H."/>
            <person name="Tunlid A."/>
            <person name="Henrissat B."/>
            <person name="Grigoriev I.V."/>
            <person name="Hibbett D.S."/>
            <person name="Martin F."/>
        </authorList>
    </citation>
    <scope>NUCLEOTIDE SEQUENCE [LARGE SCALE GENOMIC DNA]</scope>
    <source>
        <strain evidence="2">LaAM-08-1</strain>
    </source>
</reference>
<dbReference type="EMBL" id="KN838730">
    <property type="protein sequence ID" value="KIJ96202.1"/>
    <property type="molecule type" value="Genomic_DNA"/>
</dbReference>
<proteinExistence type="predicted"/>
<evidence type="ECO:0000313" key="2">
    <source>
        <dbReference type="Proteomes" id="UP000054477"/>
    </source>
</evidence>
<dbReference type="HOGENOM" id="CLU_024210_0_0_1"/>
<accession>A0A0C9XIZ5</accession>
<evidence type="ECO:0000313" key="1">
    <source>
        <dbReference type="EMBL" id="KIJ96202.1"/>
    </source>
</evidence>
<name>A0A0C9XIZ5_9AGAR</name>
<protein>
    <recommendedName>
        <fullName evidence="3">F-box domain-containing protein</fullName>
    </recommendedName>
</protein>
<keyword evidence="2" id="KW-1185">Reference proteome</keyword>
<reference evidence="1 2" key="1">
    <citation type="submission" date="2014-04" db="EMBL/GenBank/DDBJ databases">
        <authorList>
            <consortium name="DOE Joint Genome Institute"/>
            <person name="Kuo A."/>
            <person name="Kohler A."/>
            <person name="Nagy L.G."/>
            <person name="Floudas D."/>
            <person name="Copeland A."/>
            <person name="Barry K.W."/>
            <person name="Cichocki N."/>
            <person name="Veneault-Fourrey C."/>
            <person name="LaButti K."/>
            <person name="Lindquist E.A."/>
            <person name="Lipzen A."/>
            <person name="Lundell T."/>
            <person name="Morin E."/>
            <person name="Murat C."/>
            <person name="Sun H."/>
            <person name="Tunlid A."/>
            <person name="Henrissat B."/>
            <person name="Grigoriev I.V."/>
            <person name="Hibbett D.S."/>
            <person name="Martin F."/>
            <person name="Nordberg H.P."/>
            <person name="Cantor M.N."/>
            <person name="Hua S.X."/>
        </authorList>
    </citation>
    <scope>NUCLEOTIDE SEQUENCE [LARGE SCALE GENOMIC DNA]</scope>
    <source>
        <strain evidence="1 2">LaAM-08-1</strain>
    </source>
</reference>
<evidence type="ECO:0008006" key="3">
    <source>
        <dbReference type="Google" id="ProtNLM"/>
    </source>
</evidence>
<dbReference type="Proteomes" id="UP000054477">
    <property type="component" value="Unassembled WGS sequence"/>
</dbReference>